<evidence type="ECO:0000256" key="6">
    <source>
        <dbReference type="SAM" id="MobiDB-lite"/>
    </source>
</evidence>
<name>A0A9W7CLD2_9STRA</name>
<dbReference type="GO" id="GO:0006364">
    <property type="term" value="P:rRNA processing"/>
    <property type="evidence" value="ECO:0007669"/>
    <property type="project" value="TreeGrafter"/>
</dbReference>
<proteinExistence type="inferred from homology"/>
<dbReference type="Proteomes" id="UP001165122">
    <property type="component" value="Unassembled WGS sequence"/>
</dbReference>
<evidence type="ECO:0000256" key="1">
    <source>
        <dbReference type="ARBA" id="ARBA00008838"/>
    </source>
</evidence>
<dbReference type="GO" id="GO:0005730">
    <property type="term" value="C:nucleolus"/>
    <property type="evidence" value="ECO:0007669"/>
    <property type="project" value="UniProtKB-SubCell"/>
</dbReference>
<dbReference type="GO" id="GO:0008097">
    <property type="term" value="F:5S rRNA binding"/>
    <property type="evidence" value="ECO:0007669"/>
    <property type="project" value="TreeGrafter"/>
</dbReference>
<dbReference type="PANTHER" id="PTHR14211:SF7">
    <property type="entry name" value="RIBOSOME BIOGENESIS PROTEIN NOP53"/>
    <property type="match status" value="1"/>
</dbReference>
<dbReference type="Pfam" id="PF07767">
    <property type="entry name" value="Nop53"/>
    <property type="match status" value="1"/>
</dbReference>
<dbReference type="AlphaFoldDB" id="A0A9W7CLD2"/>
<feature type="compositionally biased region" description="Basic residues" evidence="6">
    <location>
        <begin position="261"/>
        <end position="277"/>
    </location>
</feature>
<accession>A0A9W7CLD2</accession>
<feature type="region of interest" description="Disordered" evidence="6">
    <location>
        <begin position="95"/>
        <end position="146"/>
    </location>
</feature>
<evidence type="ECO:0000256" key="3">
    <source>
        <dbReference type="ARBA" id="ARBA00022517"/>
    </source>
</evidence>
<dbReference type="InterPro" id="IPR011687">
    <property type="entry name" value="Nop53/GLTSCR2"/>
</dbReference>
<feature type="compositionally biased region" description="Acidic residues" evidence="6">
    <location>
        <begin position="237"/>
        <end position="252"/>
    </location>
</feature>
<organism evidence="7 8">
    <name type="scientific">Triparma laevis f. longispina</name>
    <dbReference type="NCBI Taxonomy" id="1714387"/>
    <lineage>
        <taxon>Eukaryota</taxon>
        <taxon>Sar</taxon>
        <taxon>Stramenopiles</taxon>
        <taxon>Ochrophyta</taxon>
        <taxon>Bolidophyceae</taxon>
        <taxon>Parmales</taxon>
        <taxon>Triparmaceae</taxon>
        <taxon>Triparma</taxon>
    </lineage>
</organism>
<feature type="region of interest" description="Disordered" evidence="6">
    <location>
        <begin position="212"/>
        <end position="277"/>
    </location>
</feature>
<feature type="region of interest" description="Disordered" evidence="6">
    <location>
        <begin position="164"/>
        <end position="194"/>
    </location>
</feature>
<protein>
    <recommendedName>
        <fullName evidence="2 5">Ribosome biogenesis protein NOP53</fullName>
    </recommendedName>
</protein>
<feature type="compositionally biased region" description="Basic and acidic residues" evidence="6">
    <location>
        <begin position="212"/>
        <end position="231"/>
    </location>
</feature>
<sequence>MGKTKKRAASRMKEQRDSEIEAVAAQVEAQLPAGGADDALFVLDTDGQGLKKRRKKMAAEEKKLVAGGVVLSQNVKKALKAHSAEELVKIAVKGRKSLERKGRQGHAIKKEKPHDLWDAAPASTAGTNKNKNKKKQQQKLVTRGGIVPGTHISEVLNPKLTTRTEVEKFRREPKKKKNIVTVAPAHAGQSYNPDFEAHQDMLGMAVAVENRRKEVKDEEKAPVMELSEKTKSILVGEDYESEESDSDGEEDGPVNKVVRRDGKKTKAQRNKQKKHKQLVLLQQQKKEEKQKLNQLTELKKNKREVLAKVKEADARNKEIKELKAEEEKKPIGVNVDFEDAEKNIKRAKTIPVALSDEVGSLRKARSPAGAGALHDTVLRLESRNMLERRKVGQGKKKMQGKLKGRNRFQAIL</sequence>
<evidence type="ECO:0000313" key="8">
    <source>
        <dbReference type="Proteomes" id="UP001165122"/>
    </source>
</evidence>
<keyword evidence="8" id="KW-1185">Reference proteome</keyword>
<keyword evidence="4 5" id="KW-0539">Nucleus</keyword>
<comment type="function">
    <text evidence="5">May play a role in ribosome biogenesis.</text>
</comment>
<reference evidence="8" key="1">
    <citation type="journal article" date="2023" name="Commun. Biol.">
        <title>Genome analysis of Parmales, the sister group of diatoms, reveals the evolutionary specialization of diatoms from phago-mixotrophs to photoautotrophs.</title>
        <authorList>
            <person name="Ban H."/>
            <person name="Sato S."/>
            <person name="Yoshikawa S."/>
            <person name="Yamada K."/>
            <person name="Nakamura Y."/>
            <person name="Ichinomiya M."/>
            <person name="Sato N."/>
            <person name="Blanc-Mathieu R."/>
            <person name="Endo H."/>
            <person name="Kuwata A."/>
            <person name="Ogata H."/>
        </authorList>
    </citation>
    <scope>NUCLEOTIDE SEQUENCE [LARGE SCALE GENOMIC DNA]</scope>
    <source>
        <strain evidence="8">NIES 3700</strain>
    </source>
</reference>
<comment type="caution">
    <text evidence="7">The sequence shown here is derived from an EMBL/GenBank/DDBJ whole genome shotgun (WGS) entry which is preliminary data.</text>
</comment>
<comment type="similarity">
    <text evidence="1 5">Belongs to the NOP53 family.</text>
</comment>
<keyword evidence="3 5" id="KW-0690">Ribosome biogenesis</keyword>
<dbReference type="GO" id="GO:0000027">
    <property type="term" value="P:ribosomal large subunit assembly"/>
    <property type="evidence" value="ECO:0007669"/>
    <property type="project" value="UniProtKB-UniRule"/>
</dbReference>
<evidence type="ECO:0000256" key="5">
    <source>
        <dbReference type="PIRNR" id="PIRNR017302"/>
    </source>
</evidence>
<comment type="subcellular location">
    <subcellularLocation>
        <location evidence="5">Nucleus</location>
        <location evidence="5">Nucleolus</location>
    </subcellularLocation>
    <subcellularLocation>
        <location evidence="5">Nucleus</location>
        <location evidence="5">Nucleoplasm</location>
    </subcellularLocation>
</comment>
<dbReference type="EMBL" id="BRXW01000116">
    <property type="protein sequence ID" value="GMI07948.1"/>
    <property type="molecule type" value="Genomic_DNA"/>
</dbReference>
<evidence type="ECO:0000256" key="4">
    <source>
        <dbReference type="ARBA" id="ARBA00023242"/>
    </source>
</evidence>
<evidence type="ECO:0000313" key="7">
    <source>
        <dbReference type="EMBL" id="GMI07948.1"/>
    </source>
</evidence>
<evidence type="ECO:0000256" key="2">
    <source>
        <dbReference type="ARBA" id="ARBA00018339"/>
    </source>
</evidence>
<dbReference type="PANTHER" id="PTHR14211">
    <property type="entry name" value="GLIOMA SUPPRESSOR CANDIDATE REGION GENE 2"/>
    <property type="match status" value="1"/>
</dbReference>
<gene>
    <name evidence="7" type="ORF">TrLO_g73</name>
</gene>
<dbReference type="GO" id="GO:0005654">
    <property type="term" value="C:nucleoplasm"/>
    <property type="evidence" value="ECO:0007669"/>
    <property type="project" value="UniProtKB-SubCell"/>
</dbReference>
<feature type="compositionally biased region" description="Basic and acidic residues" evidence="6">
    <location>
        <begin position="96"/>
        <end position="117"/>
    </location>
</feature>
<dbReference type="PIRSF" id="PIRSF017302">
    <property type="entry name" value="Gltscr2"/>
    <property type="match status" value="1"/>
</dbReference>
<dbReference type="OrthoDB" id="5072at2759"/>